<proteinExistence type="predicted"/>
<keyword evidence="1" id="KW-0812">Transmembrane</keyword>
<accession>A0A9D1CIJ3</accession>
<dbReference type="Pfam" id="PF02517">
    <property type="entry name" value="Rce1-like"/>
    <property type="match status" value="1"/>
</dbReference>
<dbReference type="GO" id="GO:0004175">
    <property type="term" value="F:endopeptidase activity"/>
    <property type="evidence" value="ECO:0007669"/>
    <property type="project" value="UniProtKB-ARBA"/>
</dbReference>
<dbReference type="GO" id="GO:0008237">
    <property type="term" value="F:metallopeptidase activity"/>
    <property type="evidence" value="ECO:0007669"/>
    <property type="project" value="UniProtKB-KW"/>
</dbReference>
<feature type="transmembrane region" description="Helical" evidence="1">
    <location>
        <begin position="54"/>
        <end position="76"/>
    </location>
</feature>
<organism evidence="3 4">
    <name type="scientific">Candidatus Avichristensenella intestinipullorum</name>
    <dbReference type="NCBI Taxonomy" id="2840693"/>
    <lineage>
        <taxon>Bacteria</taxon>
        <taxon>Bacillati</taxon>
        <taxon>Bacillota</taxon>
        <taxon>Clostridia</taxon>
        <taxon>Candidatus Avichristensenella</taxon>
    </lineage>
</organism>
<reference evidence="3" key="1">
    <citation type="submission" date="2020-10" db="EMBL/GenBank/DDBJ databases">
        <authorList>
            <person name="Gilroy R."/>
        </authorList>
    </citation>
    <scope>NUCLEOTIDE SEQUENCE</scope>
    <source>
        <strain evidence="3">ChiHile30-977</strain>
    </source>
</reference>
<evidence type="ECO:0000259" key="2">
    <source>
        <dbReference type="Pfam" id="PF02517"/>
    </source>
</evidence>
<reference evidence="3" key="2">
    <citation type="journal article" date="2021" name="PeerJ">
        <title>Extensive microbial diversity within the chicken gut microbiome revealed by metagenomics and culture.</title>
        <authorList>
            <person name="Gilroy R."/>
            <person name="Ravi A."/>
            <person name="Getino M."/>
            <person name="Pursley I."/>
            <person name="Horton D.L."/>
            <person name="Alikhan N.F."/>
            <person name="Baker D."/>
            <person name="Gharbi K."/>
            <person name="Hall N."/>
            <person name="Watson M."/>
            <person name="Adriaenssens E.M."/>
            <person name="Foster-Nyarko E."/>
            <person name="Jarju S."/>
            <person name="Secka A."/>
            <person name="Antonio M."/>
            <person name="Oren A."/>
            <person name="Chaudhuri R.R."/>
            <person name="La Ragione R."/>
            <person name="Hildebrand F."/>
            <person name="Pallen M.J."/>
        </authorList>
    </citation>
    <scope>NUCLEOTIDE SEQUENCE</scope>
    <source>
        <strain evidence="3">ChiHile30-977</strain>
    </source>
</reference>
<keyword evidence="3" id="KW-0482">Metalloprotease</keyword>
<keyword evidence="1" id="KW-1133">Transmembrane helix</keyword>
<evidence type="ECO:0000313" key="4">
    <source>
        <dbReference type="Proteomes" id="UP000886819"/>
    </source>
</evidence>
<dbReference type="AlphaFoldDB" id="A0A9D1CIJ3"/>
<keyword evidence="1" id="KW-0472">Membrane</keyword>
<keyword evidence="3" id="KW-0645">Protease</keyword>
<dbReference type="InterPro" id="IPR003675">
    <property type="entry name" value="Rce1/LyrA-like_dom"/>
</dbReference>
<dbReference type="Proteomes" id="UP000886819">
    <property type="component" value="Unassembled WGS sequence"/>
</dbReference>
<keyword evidence="3" id="KW-0378">Hydrolase</keyword>
<gene>
    <name evidence="3" type="ORF">IAA66_02310</name>
</gene>
<comment type="caution">
    <text evidence="3">The sequence shown here is derived from an EMBL/GenBank/DDBJ whole genome shotgun (WGS) entry which is preliminary data.</text>
</comment>
<feature type="domain" description="CAAX prenyl protease 2/Lysostaphin resistance protein A-like" evidence="2">
    <location>
        <begin position="2"/>
        <end position="95"/>
    </location>
</feature>
<feature type="transmembrane region" description="Helical" evidence="1">
    <location>
        <begin position="27"/>
        <end position="45"/>
    </location>
</feature>
<sequence>MVFVAFAEEFVVRGVCVCLLREEKATVWYMIPNTIFALMHLFSYAQRGPITEGYIFSFITSSLLGLVAGGCIFRFLKDKTGTVWIPVLVHAIMDFSAVLGYQSTRFSMPVHRSFNHMTPMR</sequence>
<feature type="transmembrane region" description="Helical" evidence="1">
    <location>
        <begin position="82"/>
        <end position="101"/>
    </location>
</feature>
<evidence type="ECO:0000256" key="1">
    <source>
        <dbReference type="SAM" id="Phobius"/>
    </source>
</evidence>
<evidence type="ECO:0000313" key="3">
    <source>
        <dbReference type="EMBL" id="HIQ62403.1"/>
    </source>
</evidence>
<protein>
    <submittedName>
        <fullName evidence="3">CPBP family intramembrane metalloprotease</fullName>
    </submittedName>
</protein>
<name>A0A9D1CIJ3_9FIRM</name>
<dbReference type="EMBL" id="DVFI01000032">
    <property type="protein sequence ID" value="HIQ62403.1"/>
    <property type="molecule type" value="Genomic_DNA"/>
</dbReference>
<dbReference type="GO" id="GO:0080120">
    <property type="term" value="P:CAAX-box protein maturation"/>
    <property type="evidence" value="ECO:0007669"/>
    <property type="project" value="UniProtKB-ARBA"/>
</dbReference>